<dbReference type="InParanoid" id="A0A5N4AJM5"/>
<name>A0A5N4AJM5_PHOPY</name>
<evidence type="ECO:0000313" key="3">
    <source>
        <dbReference type="EMBL" id="KAB0797555.1"/>
    </source>
</evidence>
<feature type="region of interest" description="Disordered" evidence="1">
    <location>
        <begin position="196"/>
        <end position="248"/>
    </location>
</feature>
<dbReference type="Pfam" id="PF03184">
    <property type="entry name" value="DDE_1"/>
    <property type="match status" value="1"/>
</dbReference>
<dbReference type="PANTHER" id="PTHR19303:SF71">
    <property type="entry name" value="ZINC FINGER PHD-TYPE DOMAIN-CONTAINING PROTEIN"/>
    <property type="match status" value="1"/>
</dbReference>
<dbReference type="GO" id="GO:0003677">
    <property type="term" value="F:DNA binding"/>
    <property type="evidence" value="ECO:0007669"/>
    <property type="project" value="TreeGrafter"/>
</dbReference>
<accession>A0A5N4AJM5</accession>
<dbReference type="InterPro" id="IPR050863">
    <property type="entry name" value="CenT-Element_Derived"/>
</dbReference>
<evidence type="ECO:0000256" key="1">
    <source>
        <dbReference type="SAM" id="MobiDB-lite"/>
    </source>
</evidence>
<sequence length="389" mass="43615">MEHGRKRGYYGAETQQSDARRGFKQVGSITSGERGSLVTMAAAVSATGGFIPPLFIFPRVHYKEHFIRSGPVGCIGPCNPSGWMNEEHFCKFHQHFVKMTKCSKDQPCLLLLDNHNSHLSIEGLNYAKNNGLVMLSFPPHCSHRLQPLDRSVYGPFKKYVNSVSDSWMINHPGACGIFLFNQDIFSDHDFAPSYVTDRPNLEENTSNNVLPQPVNATATDHREESPQPGPSTSKEGQSQPSTCSKQPDGVLILSSTLKRRLATNNLLKNERLGPDSTLGKAAETKLATHIKKLQKRSFAPTRGEVRRVRKAENISVARATGMSKEVVKKYFHDLEEVLTAYLFTKPSNIYNIRRNRAATEHKSWRGISSVGIKKCTFYQLQRKGRNDKP</sequence>
<feature type="compositionally biased region" description="Polar residues" evidence="1">
    <location>
        <begin position="202"/>
        <end position="218"/>
    </location>
</feature>
<dbReference type="InterPro" id="IPR004875">
    <property type="entry name" value="DDE_SF_endonuclease_dom"/>
</dbReference>
<organism evidence="3 4">
    <name type="scientific">Photinus pyralis</name>
    <name type="common">Common eastern firefly</name>
    <name type="synonym">Lampyris pyralis</name>
    <dbReference type="NCBI Taxonomy" id="7054"/>
    <lineage>
        <taxon>Eukaryota</taxon>
        <taxon>Metazoa</taxon>
        <taxon>Ecdysozoa</taxon>
        <taxon>Arthropoda</taxon>
        <taxon>Hexapoda</taxon>
        <taxon>Insecta</taxon>
        <taxon>Pterygota</taxon>
        <taxon>Neoptera</taxon>
        <taxon>Endopterygota</taxon>
        <taxon>Coleoptera</taxon>
        <taxon>Polyphaga</taxon>
        <taxon>Elateriformia</taxon>
        <taxon>Elateroidea</taxon>
        <taxon>Lampyridae</taxon>
        <taxon>Lampyrinae</taxon>
        <taxon>Photinus</taxon>
    </lineage>
</organism>
<dbReference type="EMBL" id="VVIM01000006">
    <property type="protein sequence ID" value="KAB0797555.1"/>
    <property type="molecule type" value="Genomic_DNA"/>
</dbReference>
<proteinExistence type="predicted"/>
<dbReference type="InterPro" id="IPR036397">
    <property type="entry name" value="RNaseH_sf"/>
</dbReference>
<evidence type="ECO:0000313" key="4">
    <source>
        <dbReference type="Proteomes" id="UP000327044"/>
    </source>
</evidence>
<dbReference type="AlphaFoldDB" id="A0A5N4AJM5"/>
<dbReference type="Gene3D" id="3.30.420.10">
    <property type="entry name" value="Ribonuclease H-like superfamily/Ribonuclease H"/>
    <property type="match status" value="1"/>
</dbReference>
<feature type="domain" description="DDE-1" evidence="2">
    <location>
        <begin position="38"/>
        <end position="170"/>
    </location>
</feature>
<protein>
    <recommendedName>
        <fullName evidence="2">DDE-1 domain-containing protein</fullName>
    </recommendedName>
</protein>
<keyword evidence="4" id="KW-1185">Reference proteome</keyword>
<comment type="caution">
    <text evidence="3">The sequence shown here is derived from an EMBL/GenBank/DDBJ whole genome shotgun (WGS) entry which is preliminary data.</text>
</comment>
<dbReference type="GO" id="GO:0005634">
    <property type="term" value="C:nucleus"/>
    <property type="evidence" value="ECO:0007669"/>
    <property type="project" value="TreeGrafter"/>
</dbReference>
<feature type="compositionally biased region" description="Polar residues" evidence="1">
    <location>
        <begin position="230"/>
        <end position="245"/>
    </location>
</feature>
<dbReference type="PANTHER" id="PTHR19303">
    <property type="entry name" value="TRANSPOSON"/>
    <property type="match status" value="1"/>
</dbReference>
<dbReference type="Proteomes" id="UP000327044">
    <property type="component" value="Unassembled WGS sequence"/>
</dbReference>
<reference evidence="3 4" key="1">
    <citation type="journal article" date="2018" name="Elife">
        <title>Firefly genomes illuminate parallel origins of bioluminescence in beetles.</title>
        <authorList>
            <person name="Fallon T.R."/>
            <person name="Lower S.E."/>
            <person name="Chang C.H."/>
            <person name="Bessho-Uehara M."/>
            <person name="Martin G.J."/>
            <person name="Bewick A.J."/>
            <person name="Behringer M."/>
            <person name="Debat H.J."/>
            <person name="Wong I."/>
            <person name="Day J.C."/>
            <person name="Suvorov A."/>
            <person name="Silva C.J."/>
            <person name="Stanger-Hall K.F."/>
            <person name="Hall D.W."/>
            <person name="Schmitz R.J."/>
            <person name="Nelson D.R."/>
            <person name="Lewis S.M."/>
            <person name="Shigenobu S."/>
            <person name="Bybee S.M."/>
            <person name="Larracuente A.M."/>
            <person name="Oba Y."/>
            <person name="Weng J.K."/>
        </authorList>
    </citation>
    <scope>NUCLEOTIDE SEQUENCE [LARGE SCALE GENOMIC DNA]</scope>
    <source>
        <strain evidence="3">1611_PpyrPB1</strain>
        <tissue evidence="3">Whole body</tissue>
    </source>
</reference>
<gene>
    <name evidence="3" type="ORF">PPYR_08548</name>
</gene>
<evidence type="ECO:0000259" key="2">
    <source>
        <dbReference type="Pfam" id="PF03184"/>
    </source>
</evidence>